<feature type="domain" description="ImpA N-terminal" evidence="1">
    <location>
        <begin position="31"/>
        <end position="135"/>
    </location>
</feature>
<dbReference type="Pfam" id="PF06812">
    <property type="entry name" value="ImpA_N"/>
    <property type="match status" value="1"/>
</dbReference>
<dbReference type="OrthoDB" id="1522895at2"/>
<protein>
    <submittedName>
        <fullName evidence="2">Type VI secretion system protein VasJ</fullName>
    </submittedName>
</protein>
<dbReference type="AlphaFoldDB" id="A0A4R1NDI2"/>
<dbReference type="InterPro" id="IPR017739">
    <property type="entry name" value="T6SS-assoc_VCA0119"/>
</dbReference>
<dbReference type="Proteomes" id="UP000294555">
    <property type="component" value="Unassembled WGS sequence"/>
</dbReference>
<organism evidence="2 3">
    <name type="scientific">Sodalis ligni</name>
    <dbReference type="NCBI Taxonomy" id="2697027"/>
    <lineage>
        <taxon>Bacteria</taxon>
        <taxon>Pseudomonadati</taxon>
        <taxon>Pseudomonadota</taxon>
        <taxon>Gammaproteobacteria</taxon>
        <taxon>Enterobacterales</taxon>
        <taxon>Bruguierivoracaceae</taxon>
        <taxon>Sodalis</taxon>
    </lineage>
</organism>
<dbReference type="NCBIfam" id="TIGR03362">
    <property type="entry name" value="VI_chp_7"/>
    <property type="match status" value="1"/>
</dbReference>
<name>A0A4R1NDI2_9GAMM</name>
<keyword evidence="3" id="KW-1185">Reference proteome</keyword>
<dbReference type="InterPro" id="IPR010657">
    <property type="entry name" value="ImpA_N"/>
</dbReference>
<reference evidence="2 3" key="1">
    <citation type="submission" date="2019-02" db="EMBL/GenBank/DDBJ databases">
        <title>Investigation of anaerobic lignin degradation for improved lignocellulosic biofuels.</title>
        <authorList>
            <person name="Deangelis K."/>
        </authorList>
    </citation>
    <scope>NUCLEOTIDE SEQUENCE [LARGE SCALE GENOMIC DNA]</scope>
    <source>
        <strain evidence="2 3">159R</strain>
    </source>
</reference>
<accession>A0A4R1NDI2</accession>
<dbReference type="PANTHER" id="PTHR37024:SF5">
    <property type="entry name" value="IMPA N-TERMINAL DOMAIN-CONTAINING PROTEIN"/>
    <property type="match status" value="1"/>
</dbReference>
<dbReference type="Pfam" id="PF16989">
    <property type="entry name" value="T6SS_VasJ"/>
    <property type="match status" value="1"/>
</dbReference>
<evidence type="ECO:0000313" key="3">
    <source>
        <dbReference type="Proteomes" id="UP000294555"/>
    </source>
</evidence>
<dbReference type="EMBL" id="SJOI01000001">
    <property type="protein sequence ID" value="TCL05614.1"/>
    <property type="molecule type" value="Genomic_DNA"/>
</dbReference>
<sequence length="530" mass="58510">MLQTLITTCLAERNALELARGQMVQWEKWLLPLSANNPVGDDPCYCDDFQRMREEVNKITGADTGLICRLAETLLTTVCKDVRVATYYLWARLHGDGEAGLADGLMLLAGLVDRFGERVLPARPNSRRTALEWLAGNKMLDSLARYPEVAKSELVRIVAALALLEHAVGAWSELDRPALGALYGALELRLAQSGGLEAVVPQHSAVDGPGMLSSSAGLKPGLRQVQSGRDLLEQGKALSRYLREQPQGWLASHRLMKSLRWDTVHLLPQQEKAGNTRLTPPRSDCRAQLKRLYLQQSWDELLEQVERMYAEGVNHFWLDLQWYACQALSKQGQPFSGWADLVKQDLGMLLARLPGLENLSWNDGTPFADDVTRGWIAQQVSGSAEHWAPVTSVTAPADGNDILALESEALAQADSDGVDAALAWLAARPGTQTVRQRWLLRLLMARVAEQYGKNDLALHLLGELNTTSAGLPLADWEPELSFEVKARLLKLMRLKAQRNDADKTALARRMEALLAALVAIDPVRAAILCS</sequence>
<comment type="caution">
    <text evidence="2">The sequence shown here is derived from an EMBL/GenBank/DDBJ whole genome shotgun (WGS) entry which is preliminary data.</text>
</comment>
<gene>
    <name evidence="2" type="ORF">EZJ58_3810</name>
</gene>
<dbReference type="RefSeq" id="WP_132924368.1">
    <property type="nucleotide sequence ID" value="NZ_SJOI01000001.1"/>
</dbReference>
<evidence type="ECO:0000313" key="2">
    <source>
        <dbReference type="EMBL" id="TCL05614.1"/>
    </source>
</evidence>
<proteinExistence type="predicted"/>
<dbReference type="PANTHER" id="PTHR37024">
    <property type="entry name" value="TYPE VI SECRETION SYSTEM DUF2094 AND IMPA-RELATED DOMAIN PROTEIN"/>
    <property type="match status" value="1"/>
</dbReference>
<evidence type="ECO:0000259" key="1">
    <source>
        <dbReference type="Pfam" id="PF06812"/>
    </source>
</evidence>